<dbReference type="AlphaFoldDB" id="A0AAD7MBZ9"/>
<sequence>MTVATYHDRYIQVLLHPPPHLRFPALHPRRHAHRHICHPAVVIASALHDCTNSLKSKSKKVPGGVKRATTDGKENAPYPASSGRSRAGTPYGERPHSMARVRRRPGFGAWDRIDSSRYDYLSCLHDASRSRNLTFSFFYKPDQYRAADYSSINPIHCFDLTRKIISTAPAKYTAGVGARKTRVLDLKNIARYAWTFYCLWHGPPPALRPAAGPPPPPGILACFARPIHPGDVSTAVSTRMIYPVTYTSSPSALPAFPAAGTAPPPRTFTCFTDTRPCLAIPVFTFTVFNHDFTQSETAASRSSLDAILFHPLRHLSLHSTRKPTPMDHPGITLLSRWLSDDDDEVESVGAEDVGKTTLLSYYPSRAAVCIPVYHPGALYP</sequence>
<organism evidence="2 3">
    <name type="scientific">Mycena metata</name>
    <dbReference type="NCBI Taxonomy" id="1033252"/>
    <lineage>
        <taxon>Eukaryota</taxon>
        <taxon>Fungi</taxon>
        <taxon>Dikarya</taxon>
        <taxon>Basidiomycota</taxon>
        <taxon>Agaricomycotina</taxon>
        <taxon>Agaricomycetes</taxon>
        <taxon>Agaricomycetidae</taxon>
        <taxon>Agaricales</taxon>
        <taxon>Marasmiineae</taxon>
        <taxon>Mycenaceae</taxon>
        <taxon>Mycena</taxon>
    </lineage>
</organism>
<name>A0AAD7MBZ9_9AGAR</name>
<evidence type="ECO:0000256" key="1">
    <source>
        <dbReference type="SAM" id="MobiDB-lite"/>
    </source>
</evidence>
<dbReference type="EMBL" id="JARKIB010000417">
    <property type="protein sequence ID" value="KAJ7710058.1"/>
    <property type="molecule type" value="Genomic_DNA"/>
</dbReference>
<evidence type="ECO:0000313" key="2">
    <source>
        <dbReference type="EMBL" id="KAJ7710058.1"/>
    </source>
</evidence>
<evidence type="ECO:0000313" key="3">
    <source>
        <dbReference type="Proteomes" id="UP001215598"/>
    </source>
</evidence>
<protein>
    <submittedName>
        <fullName evidence="2">Uncharacterized protein</fullName>
    </submittedName>
</protein>
<gene>
    <name evidence="2" type="ORF">B0H16DRAFT_1745796</name>
</gene>
<proteinExistence type="predicted"/>
<comment type="caution">
    <text evidence="2">The sequence shown here is derived from an EMBL/GenBank/DDBJ whole genome shotgun (WGS) entry which is preliminary data.</text>
</comment>
<accession>A0AAD7MBZ9</accession>
<dbReference type="Proteomes" id="UP001215598">
    <property type="component" value="Unassembled WGS sequence"/>
</dbReference>
<feature type="region of interest" description="Disordered" evidence="1">
    <location>
        <begin position="54"/>
        <end position="96"/>
    </location>
</feature>
<reference evidence="2" key="1">
    <citation type="submission" date="2023-03" db="EMBL/GenBank/DDBJ databases">
        <title>Massive genome expansion in bonnet fungi (Mycena s.s.) driven by repeated elements and novel gene families across ecological guilds.</title>
        <authorList>
            <consortium name="Lawrence Berkeley National Laboratory"/>
            <person name="Harder C.B."/>
            <person name="Miyauchi S."/>
            <person name="Viragh M."/>
            <person name="Kuo A."/>
            <person name="Thoen E."/>
            <person name="Andreopoulos B."/>
            <person name="Lu D."/>
            <person name="Skrede I."/>
            <person name="Drula E."/>
            <person name="Henrissat B."/>
            <person name="Morin E."/>
            <person name="Kohler A."/>
            <person name="Barry K."/>
            <person name="LaButti K."/>
            <person name="Morin E."/>
            <person name="Salamov A."/>
            <person name="Lipzen A."/>
            <person name="Mereny Z."/>
            <person name="Hegedus B."/>
            <person name="Baldrian P."/>
            <person name="Stursova M."/>
            <person name="Weitz H."/>
            <person name="Taylor A."/>
            <person name="Grigoriev I.V."/>
            <person name="Nagy L.G."/>
            <person name="Martin F."/>
            <person name="Kauserud H."/>
        </authorList>
    </citation>
    <scope>NUCLEOTIDE SEQUENCE</scope>
    <source>
        <strain evidence="2">CBHHK182m</strain>
    </source>
</reference>
<keyword evidence="3" id="KW-1185">Reference proteome</keyword>